<dbReference type="RefSeq" id="WP_007690970.1">
    <property type="nucleotide sequence ID" value="NZ_AJRK01000018.1"/>
</dbReference>
<keyword evidence="2" id="KW-1185">Reference proteome</keyword>
<organism evidence="1 2">
    <name type="scientific">Halococcus hamelinensis 100A6</name>
    <dbReference type="NCBI Taxonomy" id="1132509"/>
    <lineage>
        <taxon>Archaea</taxon>
        <taxon>Methanobacteriati</taxon>
        <taxon>Methanobacteriota</taxon>
        <taxon>Stenosarchaea group</taxon>
        <taxon>Halobacteria</taxon>
        <taxon>Halobacteriales</taxon>
        <taxon>Halococcaceae</taxon>
        <taxon>Halococcus</taxon>
    </lineage>
</organism>
<dbReference type="PATRIC" id="fig|1132509.6.peg.827"/>
<dbReference type="eggNOG" id="arCOG01119">
    <property type="taxonomic scope" value="Archaea"/>
</dbReference>
<evidence type="ECO:0000313" key="1">
    <source>
        <dbReference type="EMBL" id="EMA40836.1"/>
    </source>
</evidence>
<accession>M0M549</accession>
<protein>
    <recommendedName>
        <fullName evidence="3">Gyd domain protein</fullName>
    </recommendedName>
</protein>
<dbReference type="Proteomes" id="UP000011566">
    <property type="component" value="Unassembled WGS sequence"/>
</dbReference>
<evidence type="ECO:0008006" key="3">
    <source>
        <dbReference type="Google" id="ProtNLM"/>
    </source>
</evidence>
<name>M0M549_9EURY</name>
<proteinExistence type="predicted"/>
<dbReference type="Pfam" id="PF08734">
    <property type="entry name" value="GYD"/>
    <property type="match status" value="1"/>
</dbReference>
<dbReference type="OrthoDB" id="35699at2157"/>
<evidence type="ECO:0000313" key="2">
    <source>
        <dbReference type="Proteomes" id="UP000011566"/>
    </source>
</evidence>
<reference evidence="1 2" key="1">
    <citation type="journal article" date="2014" name="PLoS Genet.">
        <title>Phylogenetically driven sequencing of extremely halophilic archaea reveals strategies for static and dynamic osmo-response.</title>
        <authorList>
            <person name="Becker E.A."/>
            <person name="Seitzer P.M."/>
            <person name="Tritt A."/>
            <person name="Larsen D."/>
            <person name="Krusor M."/>
            <person name="Yao A.I."/>
            <person name="Wu D."/>
            <person name="Madern D."/>
            <person name="Eisen J.A."/>
            <person name="Darling A.E."/>
            <person name="Facciotti M.T."/>
        </authorList>
    </citation>
    <scope>NUCLEOTIDE SEQUENCE [LARGE SCALE GENOMIC DNA]</scope>
    <source>
        <strain evidence="1 2">100A6</strain>
    </source>
</reference>
<gene>
    <name evidence="1" type="ORF">C447_03541</name>
</gene>
<dbReference type="InterPro" id="IPR014845">
    <property type="entry name" value="GYD/TTHA1554"/>
</dbReference>
<comment type="caution">
    <text evidence="1">The sequence shown here is derived from an EMBL/GenBank/DDBJ whole genome shotgun (WGS) entry which is preliminary data.</text>
</comment>
<sequence>MQTWVALVEAVDAEFQNLQELASLWGDISLELEDVDAELEDTYALLGRYDFLVVFEAPDRETVFEVSTAAARHGLDMDTMEGVPIEEFGALVGE</sequence>
<dbReference type="AlphaFoldDB" id="M0M549"/>
<dbReference type="EMBL" id="AOMB01000009">
    <property type="protein sequence ID" value="EMA40836.1"/>
    <property type="molecule type" value="Genomic_DNA"/>
</dbReference>